<dbReference type="InterPro" id="IPR000719">
    <property type="entry name" value="Prot_kinase_dom"/>
</dbReference>
<dbReference type="GO" id="GO:0004674">
    <property type="term" value="F:protein serine/threonine kinase activity"/>
    <property type="evidence" value="ECO:0007669"/>
    <property type="project" value="UniProtKB-KW"/>
</dbReference>
<keyword evidence="3" id="KW-0547">Nucleotide-binding</keyword>
<dbReference type="Proteomes" id="UP000288758">
    <property type="component" value="Chromosome"/>
</dbReference>
<name>A0A410RUC3_CORCK</name>
<evidence type="ECO:0000256" key="1">
    <source>
        <dbReference type="ARBA" id="ARBA00012513"/>
    </source>
</evidence>
<proteinExistence type="predicted"/>
<dbReference type="Gene3D" id="1.10.510.10">
    <property type="entry name" value="Transferase(Phosphotransferase) domain 1"/>
    <property type="match status" value="1"/>
</dbReference>
<feature type="domain" description="Protein kinase" evidence="7">
    <location>
        <begin position="37"/>
        <end position="341"/>
    </location>
</feature>
<evidence type="ECO:0000313" key="9">
    <source>
        <dbReference type="Proteomes" id="UP000288758"/>
    </source>
</evidence>
<dbReference type="EMBL" id="CP034669">
    <property type="protein sequence ID" value="QAT85472.1"/>
    <property type="molecule type" value="Genomic_DNA"/>
</dbReference>
<dbReference type="PANTHER" id="PTHR43671">
    <property type="entry name" value="SERINE/THREONINE-PROTEIN KINASE NEK"/>
    <property type="match status" value="1"/>
</dbReference>
<evidence type="ECO:0000256" key="5">
    <source>
        <dbReference type="ARBA" id="ARBA00022840"/>
    </source>
</evidence>
<evidence type="ECO:0000256" key="3">
    <source>
        <dbReference type="ARBA" id="ARBA00022741"/>
    </source>
</evidence>
<evidence type="ECO:0000256" key="6">
    <source>
        <dbReference type="SAM" id="MobiDB-lite"/>
    </source>
</evidence>
<keyword evidence="2" id="KW-0808">Transferase</keyword>
<keyword evidence="5" id="KW-0067">ATP-binding</keyword>
<dbReference type="PROSITE" id="PS50011">
    <property type="entry name" value="PROTEIN_KINASE_DOM"/>
    <property type="match status" value="1"/>
</dbReference>
<dbReference type="Gene3D" id="3.30.200.20">
    <property type="entry name" value="Phosphorylase Kinase, domain 1"/>
    <property type="match status" value="1"/>
</dbReference>
<evidence type="ECO:0000256" key="4">
    <source>
        <dbReference type="ARBA" id="ARBA00022777"/>
    </source>
</evidence>
<dbReference type="PANTHER" id="PTHR43671:SF13">
    <property type="entry name" value="SERINE_THREONINE-PROTEIN KINASE NEK2"/>
    <property type="match status" value="1"/>
</dbReference>
<dbReference type="RefSeq" id="WP_128797237.1">
    <property type="nucleotide sequence ID" value="NZ_CP034669.1"/>
</dbReference>
<keyword evidence="4 8" id="KW-0418">Kinase</keyword>
<organism evidence="8 9">
    <name type="scientific">Corallococcus coralloides</name>
    <name type="common">Myxococcus coralloides</name>
    <dbReference type="NCBI Taxonomy" id="184914"/>
    <lineage>
        <taxon>Bacteria</taxon>
        <taxon>Pseudomonadati</taxon>
        <taxon>Myxococcota</taxon>
        <taxon>Myxococcia</taxon>
        <taxon>Myxococcales</taxon>
        <taxon>Cystobacterineae</taxon>
        <taxon>Myxococcaceae</taxon>
        <taxon>Corallococcus</taxon>
    </lineage>
</organism>
<feature type="region of interest" description="Disordered" evidence="6">
    <location>
        <begin position="1"/>
        <end position="22"/>
    </location>
</feature>
<evidence type="ECO:0000313" key="8">
    <source>
        <dbReference type="EMBL" id="QAT85472.1"/>
    </source>
</evidence>
<evidence type="ECO:0000256" key="2">
    <source>
        <dbReference type="ARBA" id="ARBA00022679"/>
    </source>
</evidence>
<dbReference type="InterPro" id="IPR050660">
    <property type="entry name" value="NEK_Ser/Thr_kinase"/>
</dbReference>
<dbReference type="CDD" id="cd14014">
    <property type="entry name" value="STKc_PknB_like"/>
    <property type="match status" value="1"/>
</dbReference>
<dbReference type="Pfam" id="PF00069">
    <property type="entry name" value="Pkinase"/>
    <property type="match status" value="1"/>
</dbReference>
<dbReference type="SUPFAM" id="SSF56112">
    <property type="entry name" value="Protein kinase-like (PK-like)"/>
    <property type="match status" value="1"/>
</dbReference>
<sequence length="388" mass="42589">MTPSTPYSGGILRPARRVPPPTPEAPRCLFCVDGVRYEAIRELVRTQTGELLMLAHRRLEADDALAGLCLVRRLPNPSTYLRRKRLLEEVQLAFRLNHPGIAQVYFRKVHEDFLHVVMEHVDGPSLETLVSAGVARGMPVSEAFGLYVGAELAEALHHAHSLTDEEGRPLGIIHRDVNPRHVYVGAHGGVKLTNFGAAYSVMVGREESPMNLVRGDVAYASPEYLEKQPLSPRSDVFSLGVLLVEVLTGKHLFDVQDVHFAPTGLAPLRIEILPSLPLTQMRILLARFSPADVELAVAELSPDVKALLHTALRADPMERFATAADLLDALRTALAKRHPGYGRHEASEEVALVLSEGSCLRDTVEFGEGGLFPEGLEEHELGGLPPRK</sequence>
<accession>A0A410RUC3</accession>
<dbReference type="GO" id="GO:0005524">
    <property type="term" value="F:ATP binding"/>
    <property type="evidence" value="ECO:0007669"/>
    <property type="project" value="UniProtKB-KW"/>
</dbReference>
<keyword evidence="8" id="KW-0723">Serine/threonine-protein kinase</keyword>
<reference evidence="8 9" key="1">
    <citation type="submission" date="2018-12" db="EMBL/GenBank/DDBJ databases">
        <title>Complete Genome Sequence of the Corallopyronin A producing Myxobacterium Corallococcus coralloides B035.</title>
        <authorList>
            <person name="Bouhired S.M."/>
            <person name="Rupp O."/>
            <person name="Blom J."/>
            <person name="Schaeberle T.F."/>
            <person name="Kehraus S."/>
            <person name="Schiefer A."/>
            <person name="Pfarr K."/>
            <person name="Goesmann A."/>
            <person name="Hoerauf A."/>
            <person name="Koenig G.M."/>
        </authorList>
    </citation>
    <scope>NUCLEOTIDE SEQUENCE [LARGE SCALE GENOMIC DNA]</scope>
    <source>
        <strain evidence="8 9">B035</strain>
    </source>
</reference>
<evidence type="ECO:0000259" key="7">
    <source>
        <dbReference type="PROSITE" id="PS50011"/>
    </source>
</evidence>
<gene>
    <name evidence="8" type="primary">pkn6D_4</name>
    <name evidence="8" type="ORF">EJ065_3912</name>
</gene>
<dbReference type="EC" id="2.7.11.1" evidence="1"/>
<dbReference type="AlphaFoldDB" id="A0A410RUC3"/>
<protein>
    <recommendedName>
        <fullName evidence="1">non-specific serine/threonine protein kinase</fullName>
        <ecNumber evidence="1">2.7.11.1</ecNumber>
    </recommendedName>
</protein>
<dbReference type="InterPro" id="IPR011009">
    <property type="entry name" value="Kinase-like_dom_sf"/>
</dbReference>